<dbReference type="EMBL" id="VBQZ03000098">
    <property type="protein sequence ID" value="MXQ93815.1"/>
    <property type="molecule type" value="Genomic_DNA"/>
</dbReference>
<proteinExistence type="predicted"/>
<feature type="region of interest" description="Disordered" evidence="1">
    <location>
        <begin position="1"/>
        <end position="108"/>
    </location>
</feature>
<comment type="caution">
    <text evidence="3">The sequence shown here is derived from an EMBL/GenBank/DDBJ whole genome shotgun (WGS) entry which is preliminary data.</text>
</comment>
<dbReference type="GO" id="GO:0019068">
    <property type="term" value="P:virion assembly"/>
    <property type="evidence" value="ECO:0007669"/>
    <property type="project" value="InterPro"/>
</dbReference>
<reference evidence="3" key="1">
    <citation type="submission" date="2019-10" db="EMBL/GenBank/DDBJ databases">
        <title>The sequence and de novo assembly of the wild yak genome.</title>
        <authorList>
            <person name="Liu Y."/>
        </authorList>
    </citation>
    <scope>NUCLEOTIDE SEQUENCE [LARGE SCALE GENOMIC DNA]</scope>
    <source>
        <strain evidence="3">WY2019</strain>
    </source>
</reference>
<feature type="region of interest" description="Disordered" evidence="1">
    <location>
        <begin position="283"/>
        <end position="309"/>
    </location>
</feature>
<dbReference type="Pfam" id="PF02093">
    <property type="entry name" value="Gag_p30"/>
    <property type="match status" value="1"/>
</dbReference>
<dbReference type="InterPro" id="IPR008919">
    <property type="entry name" value="Retrov_capsid_N"/>
</dbReference>
<keyword evidence="4" id="KW-1185">Reference proteome</keyword>
<dbReference type="PANTHER" id="PTHR33166">
    <property type="entry name" value="GAG_P30 DOMAIN-CONTAINING PROTEIN"/>
    <property type="match status" value="1"/>
</dbReference>
<feature type="compositionally biased region" description="Low complexity" evidence="1">
    <location>
        <begin position="23"/>
        <end position="37"/>
    </location>
</feature>
<feature type="compositionally biased region" description="Pro residues" evidence="1">
    <location>
        <begin position="87"/>
        <end position="96"/>
    </location>
</feature>
<dbReference type="AlphaFoldDB" id="A0A6B0RVG0"/>
<dbReference type="SUPFAM" id="SSF47943">
    <property type="entry name" value="Retrovirus capsid protein, N-terminal core domain"/>
    <property type="match status" value="1"/>
</dbReference>
<feature type="domain" description="Core shell protein Gag P30" evidence="2">
    <location>
        <begin position="215"/>
        <end position="407"/>
    </location>
</feature>
<dbReference type="Gene3D" id="1.10.375.10">
    <property type="entry name" value="Human Immunodeficiency Virus Type 1 Capsid Protein"/>
    <property type="match status" value="1"/>
</dbReference>
<gene>
    <name evidence="3" type="ORF">E5288_WYG016871</name>
</gene>
<protein>
    <recommendedName>
        <fullName evidence="2">Core shell protein Gag P30 domain-containing protein</fullName>
    </recommendedName>
</protein>
<accession>A0A6B0RVG0</accession>
<organism evidence="3 4">
    <name type="scientific">Bos mutus</name>
    <name type="common">wild yak</name>
    <dbReference type="NCBI Taxonomy" id="72004"/>
    <lineage>
        <taxon>Eukaryota</taxon>
        <taxon>Metazoa</taxon>
        <taxon>Chordata</taxon>
        <taxon>Craniata</taxon>
        <taxon>Vertebrata</taxon>
        <taxon>Euteleostomi</taxon>
        <taxon>Mammalia</taxon>
        <taxon>Eutheria</taxon>
        <taxon>Laurasiatheria</taxon>
        <taxon>Artiodactyla</taxon>
        <taxon>Ruminantia</taxon>
        <taxon>Pecora</taxon>
        <taxon>Bovidae</taxon>
        <taxon>Bovinae</taxon>
        <taxon>Bos</taxon>
    </lineage>
</organism>
<evidence type="ECO:0000313" key="3">
    <source>
        <dbReference type="EMBL" id="MXQ93815.1"/>
    </source>
</evidence>
<sequence>MGQSQDSQKKSLLPESKSNDGLVPSSPAVAVARRSAPPSAPGPSAPPPVARPSAPRPSPPPSVAPPSAPRPSAPPPVARPSAHGPSTPRPSPPPSVAPSSVAPPSVPPPSPPLVIAPSSTPLVVPSTCEAGLPAGSAKASTGLPQAVGPALYSPLADGQEGTVSLLCPHQGTQFGPANTLPQAKQFLLRQVPAGLDDQCQSRARGVMHHGLSAIDLFNYKAKMPSYQDDPRKMERLFKGIFAVYHPNWAAIQVLMNSLLSPEEHSMVLEKALQEAERLREIHPESPIRTSAEQALPRTEPGWDPSDPEDQARLDHYKDCLMIGLQKGANNFRRVQNVRQGQEECPYTFLERLHEAFRKYTDIDPEHPNNMGLVNLTFISQSAPDIRRKLQQLEEGPWLPTSQLLEVALEVFRGLLKIREKQEQCILRKAALLSLDHSRPSRTSARKNKWPLQLECHVEKTSIKYNFMYEFECHSPLAGQEVLTNLNDRVGFSAEKVDTRVLPGQVFTLQAAPLQLGDKTPSDVPEEILQKIRADVWADGTPGRAKTADPVVVKLRPGAQVPNLKQPPLKRELINVSHRHSFAMQKPRELGPPETWNHYFVEDQLQPKWIDPMKFFCLHILQ</sequence>
<evidence type="ECO:0000256" key="1">
    <source>
        <dbReference type="SAM" id="MobiDB-lite"/>
    </source>
</evidence>
<dbReference type="InterPro" id="IPR003036">
    <property type="entry name" value="Gag_P30"/>
</dbReference>
<dbReference type="Proteomes" id="UP000322234">
    <property type="component" value="Unassembled WGS sequence"/>
</dbReference>
<feature type="compositionally biased region" description="Pro residues" evidence="1">
    <location>
        <begin position="38"/>
        <end position="78"/>
    </location>
</feature>
<name>A0A6B0RVG0_9CETA</name>
<evidence type="ECO:0000313" key="4">
    <source>
        <dbReference type="Proteomes" id="UP000322234"/>
    </source>
</evidence>
<evidence type="ECO:0000259" key="2">
    <source>
        <dbReference type="Pfam" id="PF02093"/>
    </source>
</evidence>
<dbReference type="InterPro" id="IPR050462">
    <property type="entry name" value="Retroviral_Gag-Pol_poly"/>
</dbReference>